<dbReference type="PANTHER" id="PTHR43355:SF2">
    <property type="entry name" value="FLAVIN REDUCTASE (NADPH)"/>
    <property type="match status" value="1"/>
</dbReference>
<dbReference type="PANTHER" id="PTHR43355">
    <property type="entry name" value="FLAVIN REDUCTASE (NADPH)"/>
    <property type="match status" value="1"/>
</dbReference>
<dbReference type="Pfam" id="PF13460">
    <property type="entry name" value="NAD_binding_10"/>
    <property type="match status" value="1"/>
</dbReference>
<organism evidence="2 3">
    <name type="scientific">Sandarakinorhabdus cyanobacteriorum</name>
    <dbReference type="NCBI Taxonomy" id="1981098"/>
    <lineage>
        <taxon>Bacteria</taxon>
        <taxon>Pseudomonadati</taxon>
        <taxon>Pseudomonadota</taxon>
        <taxon>Alphaproteobacteria</taxon>
        <taxon>Sphingomonadales</taxon>
        <taxon>Sphingosinicellaceae</taxon>
        <taxon>Sandarakinorhabdus</taxon>
    </lineage>
</organism>
<evidence type="ECO:0000259" key="1">
    <source>
        <dbReference type="Pfam" id="PF13460"/>
    </source>
</evidence>
<evidence type="ECO:0000313" key="2">
    <source>
        <dbReference type="EMBL" id="OYQ36605.1"/>
    </source>
</evidence>
<dbReference type="GO" id="GO:0004074">
    <property type="term" value="F:biliverdin reductase [NAD(P)H] activity"/>
    <property type="evidence" value="ECO:0007669"/>
    <property type="project" value="TreeGrafter"/>
</dbReference>
<dbReference type="OrthoDB" id="7352421at2"/>
<reference evidence="2 3" key="1">
    <citation type="submission" date="2017-07" db="EMBL/GenBank/DDBJ databases">
        <title>Sandarakinorhabdus cyanobacteriorum sp. nov., a novel bacterium isolated from cyanobacterial aggregates in a eutrophic lake.</title>
        <authorList>
            <person name="Cai H."/>
        </authorList>
    </citation>
    <scope>NUCLEOTIDE SEQUENCE [LARGE SCALE GENOMIC DNA]</scope>
    <source>
        <strain evidence="2 3">TH057</strain>
    </source>
</reference>
<dbReference type="AlphaFoldDB" id="A0A255Z6T2"/>
<evidence type="ECO:0000313" key="3">
    <source>
        <dbReference type="Proteomes" id="UP000216991"/>
    </source>
</evidence>
<name>A0A255Z6T2_9SPHN</name>
<gene>
    <name evidence="2" type="ORF">CHU93_00930</name>
</gene>
<proteinExistence type="predicted"/>
<protein>
    <recommendedName>
        <fullName evidence="1">NAD(P)-binding domain-containing protein</fullName>
    </recommendedName>
</protein>
<dbReference type="InterPro" id="IPR051606">
    <property type="entry name" value="Polyketide_Oxido-like"/>
</dbReference>
<dbReference type="GO" id="GO:0042602">
    <property type="term" value="F:riboflavin reductase (NADPH) activity"/>
    <property type="evidence" value="ECO:0007669"/>
    <property type="project" value="TreeGrafter"/>
</dbReference>
<keyword evidence="3" id="KW-1185">Reference proteome</keyword>
<dbReference type="SUPFAM" id="SSF51735">
    <property type="entry name" value="NAD(P)-binding Rossmann-fold domains"/>
    <property type="match status" value="1"/>
</dbReference>
<dbReference type="EMBL" id="NOXT01000043">
    <property type="protein sequence ID" value="OYQ36605.1"/>
    <property type="molecule type" value="Genomic_DNA"/>
</dbReference>
<sequence>MKLALFGATGLTGGLVLSQALEQGHEVTALVRDPSRMSLSHPQLTVLGGSPTVSEDVGRCVRGGDALIHCLGIGGTGDGRPTTLVSDSAKVVLAAMAKQGVPRIVCMSNVGAGSSGTWFANRIVLPIFVRWLLPIIEDKDRMEAALRASAPNGSRCACRTSSRARRGRCGSARRAEASACRSPLCLPLGFFFNRSPRPSGSGRPRASATEVHT</sequence>
<dbReference type="InterPro" id="IPR036291">
    <property type="entry name" value="NAD(P)-bd_dom_sf"/>
</dbReference>
<dbReference type="InterPro" id="IPR016040">
    <property type="entry name" value="NAD(P)-bd_dom"/>
</dbReference>
<dbReference type="RefSeq" id="WP_094472346.1">
    <property type="nucleotide sequence ID" value="NZ_NOXT01000043.1"/>
</dbReference>
<dbReference type="Gene3D" id="3.40.50.720">
    <property type="entry name" value="NAD(P)-binding Rossmann-like Domain"/>
    <property type="match status" value="1"/>
</dbReference>
<accession>A0A255Z6T2</accession>
<dbReference type="Proteomes" id="UP000216991">
    <property type="component" value="Unassembled WGS sequence"/>
</dbReference>
<comment type="caution">
    <text evidence="2">The sequence shown here is derived from an EMBL/GenBank/DDBJ whole genome shotgun (WGS) entry which is preliminary data.</text>
</comment>
<feature type="domain" description="NAD(P)-binding" evidence="1">
    <location>
        <begin position="7"/>
        <end position="150"/>
    </location>
</feature>